<feature type="compositionally biased region" description="Low complexity" evidence="9">
    <location>
        <begin position="215"/>
        <end position="227"/>
    </location>
</feature>
<organism evidence="11 12">
    <name type="scientific">Pichia californica</name>
    <dbReference type="NCBI Taxonomy" id="460514"/>
    <lineage>
        <taxon>Eukaryota</taxon>
        <taxon>Fungi</taxon>
        <taxon>Dikarya</taxon>
        <taxon>Ascomycota</taxon>
        <taxon>Saccharomycotina</taxon>
        <taxon>Pichiomycetes</taxon>
        <taxon>Pichiales</taxon>
        <taxon>Pichiaceae</taxon>
        <taxon>Pichia</taxon>
    </lineage>
</organism>
<protein>
    <recommendedName>
        <fullName evidence="8">Chromosome segregation in meiosis protein</fullName>
    </recommendedName>
</protein>
<feature type="domain" description="Chromosome segregation in meiosis protein 3" evidence="10">
    <location>
        <begin position="60"/>
        <end position="164"/>
    </location>
</feature>
<evidence type="ECO:0000256" key="6">
    <source>
        <dbReference type="ARBA" id="ARBA00023242"/>
    </source>
</evidence>
<evidence type="ECO:0000313" key="11">
    <source>
        <dbReference type="EMBL" id="KAG0686798.1"/>
    </source>
</evidence>
<gene>
    <name evidence="11" type="ORF">C6P40_003353</name>
</gene>
<feature type="compositionally biased region" description="Polar residues" evidence="9">
    <location>
        <begin position="182"/>
        <end position="195"/>
    </location>
</feature>
<dbReference type="GO" id="GO:0006974">
    <property type="term" value="P:DNA damage response"/>
    <property type="evidence" value="ECO:0007669"/>
    <property type="project" value="UniProtKB-KW"/>
</dbReference>
<dbReference type="Proteomes" id="UP000697127">
    <property type="component" value="Unassembled WGS sequence"/>
</dbReference>
<keyword evidence="5" id="KW-0236">DNA replication inhibitor</keyword>
<sequence>MSETDRLSNDAILGININLNNDQGPTSILDPSLRTSIDSVNTTTTTTTTTANKRRNRSDKLSSEILLSGRGLPKLINQFKKFKFKKRLKNQDNFNLTFKKKFKNNLNYCDDHHFLNLQRILTIYQSFGHDLLPHLKFDRFITNLNKGVEDSFTRSWIRNQIKEEMRIKMENQSIIENEREINQLNSHKSNDIDNNNAEEEEEEEEWPELFGGDSNINNNDNDNATTNVELSDNEIEISQIRQTPMYSTFLRTSSQPIPSDNEEINNNNNNNKDNKDNGDLDAFDALVETEGGFGLQDILSDEENENNNSNFSQYLAEDSVKDKQVTDQLTNQLNSNDADVTPENQQQQQQQSNQFSDDDFSDDDDALI</sequence>
<comment type="subunit">
    <text evidence="3">Component of the fork protection complex (FPC) consisting of TOF1 and CSM3.</text>
</comment>
<evidence type="ECO:0000256" key="4">
    <source>
        <dbReference type="ARBA" id="ARBA00022763"/>
    </source>
</evidence>
<keyword evidence="4 8" id="KW-0227">DNA damage</keyword>
<comment type="function">
    <text evidence="8">Plays an important role in the control of DNA replication and the maintenance of replication fork stability.</text>
</comment>
<comment type="caution">
    <text evidence="11">The sequence shown here is derived from an EMBL/GenBank/DDBJ whole genome shotgun (WGS) entry which is preliminary data.</text>
</comment>
<dbReference type="GO" id="GO:0031298">
    <property type="term" value="C:replication fork protection complex"/>
    <property type="evidence" value="ECO:0007669"/>
    <property type="project" value="TreeGrafter"/>
</dbReference>
<evidence type="ECO:0000256" key="3">
    <source>
        <dbReference type="ARBA" id="ARBA00011217"/>
    </source>
</evidence>
<dbReference type="PANTHER" id="PTHR13220:SF11">
    <property type="entry name" value="TIMELESS-INTERACTING PROTEIN"/>
    <property type="match status" value="1"/>
</dbReference>
<keyword evidence="12" id="KW-1185">Reference proteome</keyword>
<comment type="similarity">
    <text evidence="2 8">Belongs to the CSM3 family.</text>
</comment>
<feature type="region of interest" description="Disordered" evidence="9">
    <location>
        <begin position="251"/>
        <end position="280"/>
    </location>
</feature>
<evidence type="ECO:0000256" key="2">
    <source>
        <dbReference type="ARBA" id="ARBA00006075"/>
    </source>
</evidence>
<evidence type="ECO:0000256" key="1">
    <source>
        <dbReference type="ARBA" id="ARBA00004123"/>
    </source>
</evidence>
<dbReference type="OrthoDB" id="3998038at2759"/>
<dbReference type="GO" id="GO:0043111">
    <property type="term" value="P:replication fork arrest"/>
    <property type="evidence" value="ECO:0007669"/>
    <property type="project" value="TreeGrafter"/>
</dbReference>
<evidence type="ECO:0000313" key="12">
    <source>
        <dbReference type="Proteomes" id="UP000697127"/>
    </source>
</evidence>
<dbReference type="Pfam" id="PF07962">
    <property type="entry name" value="Swi3"/>
    <property type="match status" value="1"/>
</dbReference>
<feature type="compositionally biased region" description="Low complexity" evidence="9">
    <location>
        <begin position="344"/>
        <end position="355"/>
    </location>
</feature>
<dbReference type="GO" id="GO:0000076">
    <property type="term" value="P:DNA replication checkpoint signaling"/>
    <property type="evidence" value="ECO:0007669"/>
    <property type="project" value="UniProtKB-UniRule"/>
</dbReference>
<evidence type="ECO:0000256" key="8">
    <source>
        <dbReference type="RuleBase" id="RU366049"/>
    </source>
</evidence>
<feature type="region of interest" description="Disordered" evidence="9">
    <location>
        <begin position="181"/>
        <end position="233"/>
    </location>
</feature>
<comment type="subcellular location">
    <subcellularLocation>
        <location evidence="1 8">Nucleus</location>
    </subcellularLocation>
</comment>
<name>A0A9P6WJ95_9ASCO</name>
<dbReference type="AlphaFoldDB" id="A0A9P6WJ95"/>
<evidence type="ECO:0000256" key="7">
    <source>
        <dbReference type="ARBA" id="ARBA00023306"/>
    </source>
</evidence>
<keyword evidence="6 8" id="KW-0539">Nucleus</keyword>
<dbReference type="InterPro" id="IPR012923">
    <property type="entry name" value="Csm3"/>
</dbReference>
<evidence type="ECO:0000256" key="9">
    <source>
        <dbReference type="SAM" id="MobiDB-lite"/>
    </source>
</evidence>
<dbReference type="InterPro" id="IPR040038">
    <property type="entry name" value="TIPIN/Csm3/Swi3"/>
</dbReference>
<dbReference type="EMBL" id="PUHW01000376">
    <property type="protein sequence ID" value="KAG0686798.1"/>
    <property type="molecule type" value="Genomic_DNA"/>
</dbReference>
<accession>A0A9P6WJ95</accession>
<evidence type="ECO:0000256" key="5">
    <source>
        <dbReference type="ARBA" id="ARBA00022880"/>
    </source>
</evidence>
<proteinExistence type="inferred from homology"/>
<keyword evidence="7 8" id="KW-0131">Cell cycle</keyword>
<dbReference type="GO" id="GO:0031297">
    <property type="term" value="P:replication fork processing"/>
    <property type="evidence" value="ECO:0007669"/>
    <property type="project" value="UniProtKB-UniRule"/>
</dbReference>
<feature type="region of interest" description="Disordered" evidence="9">
    <location>
        <begin position="331"/>
        <end position="368"/>
    </location>
</feature>
<reference evidence="11" key="1">
    <citation type="submission" date="2020-11" db="EMBL/GenBank/DDBJ databases">
        <title>Kefir isolates.</title>
        <authorList>
            <person name="Marcisauskas S."/>
            <person name="Kim Y."/>
            <person name="Blasche S."/>
        </authorList>
    </citation>
    <scope>NUCLEOTIDE SEQUENCE</scope>
    <source>
        <strain evidence="11">Olga-1</strain>
    </source>
</reference>
<feature type="compositionally biased region" description="Acidic residues" evidence="9">
    <location>
        <begin position="196"/>
        <end position="207"/>
    </location>
</feature>
<feature type="compositionally biased region" description="Acidic residues" evidence="9">
    <location>
        <begin position="356"/>
        <end position="368"/>
    </location>
</feature>
<dbReference type="GO" id="GO:0003677">
    <property type="term" value="F:DNA binding"/>
    <property type="evidence" value="ECO:0007669"/>
    <property type="project" value="TreeGrafter"/>
</dbReference>
<dbReference type="PANTHER" id="PTHR13220">
    <property type="entry name" value="TIMELESS INTERACTING-RELATED"/>
    <property type="match status" value="1"/>
</dbReference>
<evidence type="ECO:0000259" key="10">
    <source>
        <dbReference type="Pfam" id="PF07962"/>
    </source>
</evidence>